<keyword evidence="3" id="KW-1185">Reference proteome</keyword>
<protein>
    <submittedName>
        <fullName evidence="2">DNA-binding MarR family transcriptional regulator</fullName>
    </submittedName>
</protein>
<dbReference type="InterPro" id="IPR036388">
    <property type="entry name" value="WH-like_DNA-bd_sf"/>
</dbReference>
<dbReference type="GO" id="GO:0003677">
    <property type="term" value="F:DNA binding"/>
    <property type="evidence" value="ECO:0007669"/>
    <property type="project" value="UniProtKB-KW"/>
</dbReference>
<proteinExistence type="predicted"/>
<reference evidence="2 3" key="1">
    <citation type="submission" date="2020-07" db="EMBL/GenBank/DDBJ databases">
        <title>Sequencing the genomes of 1000 actinobacteria strains.</title>
        <authorList>
            <person name="Klenk H.-P."/>
        </authorList>
    </citation>
    <scope>NUCLEOTIDE SEQUENCE [LARGE SCALE GENOMIC DNA]</scope>
    <source>
        <strain evidence="2 3">DSM 26341</strain>
    </source>
</reference>
<evidence type="ECO:0000313" key="3">
    <source>
        <dbReference type="Proteomes" id="UP000539111"/>
    </source>
</evidence>
<dbReference type="GO" id="GO:0003700">
    <property type="term" value="F:DNA-binding transcription factor activity"/>
    <property type="evidence" value="ECO:0007669"/>
    <property type="project" value="InterPro"/>
</dbReference>
<dbReference type="RefSeq" id="WP_179425887.1">
    <property type="nucleotide sequence ID" value="NZ_JACBZP010000001.1"/>
</dbReference>
<dbReference type="Gene3D" id="1.10.287.100">
    <property type="match status" value="1"/>
</dbReference>
<evidence type="ECO:0000259" key="1">
    <source>
        <dbReference type="PROSITE" id="PS50995"/>
    </source>
</evidence>
<dbReference type="SMART" id="SM00347">
    <property type="entry name" value="HTH_MARR"/>
    <property type="match status" value="1"/>
</dbReference>
<dbReference type="InterPro" id="IPR052526">
    <property type="entry name" value="HTH-type_Bedaq_tolerance"/>
</dbReference>
<feature type="domain" description="HTH marR-type" evidence="1">
    <location>
        <begin position="15"/>
        <end position="146"/>
    </location>
</feature>
<dbReference type="AlphaFoldDB" id="A0A7Z0D1P5"/>
<dbReference type="InterPro" id="IPR036390">
    <property type="entry name" value="WH_DNA-bd_sf"/>
</dbReference>
<dbReference type="Gene3D" id="1.10.10.10">
    <property type="entry name" value="Winged helix-like DNA-binding domain superfamily/Winged helix DNA-binding domain"/>
    <property type="match status" value="1"/>
</dbReference>
<organism evidence="2 3">
    <name type="scientific">Spelaeicoccus albus</name>
    <dbReference type="NCBI Taxonomy" id="1280376"/>
    <lineage>
        <taxon>Bacteria</taxon>
        <taxon>Bacillati</taxon>
        <taxon>Actinomycetota</taxon>
        <taxon>Actinomycetes</taxon>
        <taxon>Micrococcales</taxon>
        <taxon>Brevibacteriaceae</taxon>
        <taxon>Spelaeicoccus</taxon>
    </lineage>
</organism>
<dbReference type="PROSITE" id="PS50995">
    <property type="entry name" value="HTH_MARR_2"/>
    <property type="match status" value="1"/>
</dbReference>
<evidence type="ECO:0000313" key="2">
    <source>
        <dbReference type="EMBL" id="NYI66490.1"/>
    </source>
</evidence>
<dbReference type="Proteomes" id="UP000539111">
    <property type="component" value="Unassembled WGS sequence"/>
</dbReference>
<dbReference type="PANTHER" id="PTHR39515:SF2">
    <property type="entry name" value="HTH-TYPE TRANSCRIPTIONAL REGULATOR RV0880"/>
    <property type="match status" value="1"/>
</dbReference>
<dbReference type="PANTHER" id="PTHR39515">
    <property type="entry name" value="CONSERVED PROTEIN"/>
    <property type="match status" value="1"/>
</dbReference>
<keyword evidence="2" id="KW-0238">DNA-binding</keyword>
<dbReference type="SUPFAM" id="SSF46785">
    <property type="entry name" value="Winged helix' DNA-binding domain"/>
    <property type="match status" value="1"/>
</dbReference>
<gene>
    <name evidence="2" type="ORF">BJY26_000796</name>
</gene>
<sequence length="150" mass="16156">MDTGIAQARDDDTSSLRASIDLRVAFGRLRRRMREVDTELSASQVSVLARLNKGEAASASALAALEGVKPQSMAVTIAALEELGLVARTPDPSDGRRHIIALTQEGALRSSGLRAARGEWLAQTMDTELTDDERKTVIDAMAIIERLARA</sequence>
<dbReference type="InterPro" id="IPR000835">
    <property type="entry name" value="HTH_MarR-typ"/>
</dbReference>
<dbReference type="EMBL" id="JACBZP010000001">
    <property type="protein sequence ID" value="NYI66490.1"/>
    <property type="molecule type" value="Genomic_DNA"/>
</dbReference>
<dbReference type="Pfam" id="PF01047">
    <property type="entry name" value="MarR"/>
    <property type="match status" value="1"/>
</dbReference>
<accession>A0A7Z0D1P5</accession>
<comment type="caution">
    <text evidence="2">The sequence shown here is derived from an EMBL/GenBank/DDBJ whole genome shotgun (WGS) entry which is preliminary data.</text>
</comment>
<name>A0A7Z0D1P5_9MICO</name>